<dbReference type="Proteomes" id="UP001589709">
    <property type="component" value="Unassembled WGS sequence"/>
</dbReference>
<protein>
    <submittedName>
        <fullName evidence="2">MarR family winged helix-turn-helix transcriptional regulator</fullName>
    </submittedName>
</protein>
<dbReference type="RefSeq" id="WP_381344198.1">
    <property type="nucleotide sequence ID" value="NZ_JBHMCY010000012.1"/>
</dbReference>
<name>A0ABV5MXN6_9ACTN</name>
<dbReference type="InterPro" id="IPR036390">
    <property type="entry name" value="WH_DNA-bd_sf"/>
</dbReference>
<dbReference type="PROSITE" id="PS50995">
    <property type="entry name" value="HTH_MARR_2"/>
    <property type="match status" value="1"/>
</dbReference>
<dbReference type="InterPro" id="IPR039422">
    <property type="entry name" value="MarR/SlyA-like"/>
</dbReference>
<comment type="caution">
    <text evidence="2">The sequence shown here is derived from an EMBL/GenBank/DDBJ whole genome shotgun (WGS) entry which is preliminary data.</text>
</comment>
<dbReference type="PANTHER" id="PTHR33164">
    <property type="entry name" value="TRANSCRIPTIONAL REGULATOR, MARR FAMILY"/>
    <property type="match status" value="1"/>
</dbReference>
<dbReference type="InterPro" id="IPR036388">
    <property type="entry name" value="WH-like_DNA-bd_sf"/>
</dbReference>
<keyword evidence="3" id="KW-1185">Reference proteome</keyword>
<evidence type="ECO:0000313" key="3">
    <source>
        <dbReference type="Proteomes" id="UP001589709"/>
    </source>
</evidence>
<dbReference type="Pfam" id="PF01047">
    <property type="entry name" value="MarR"/>
    <property type="match status" value="1"/>
</dbReference>
<feature type="domain" description="HTH marR-type" evidence="1">
    <location>
        <begin position="22"/>
        <end position="154"/>
    </location>
</feature>
<organism evidence="2 3">
    <name type="scientific">Streptomyces cinereospinus</name>
    <dbReference type="NCBI Taxonomy" id="285561"/>
    <lineage>
        <taxon>Bacteria</taxon>
        <taxon>Bacillati</taxon>
        <taxon>Actinomycetota</taxon>
        <taxon>Actinomycetes</taxon>
        <taxon>Kitasatosporales</taxon>
        <taxon>Streptomycetaceae</taxon>
        <taxon>Streptomyces</taxon>
    </lineage>
</organism>
<dbReference type="EMBL" id="JBHMCY010000012">
    <property type="protein sequence ID" value="MFB9462793.1"/>
    <property type="molecule type" value="Genomic_DNA"/>
</dbReference>
<dbReference type="PANTHER" id="PTHR33164:SF43">
    <property type="entry name" value="HTH-TYPE TRANSCRIPTIONAL REPRESSOR YETL"/>
    <property type="match status" value="1"/>
</dbReference>
<gene>
    <name evidence="2" type="ORF">ACFF45_08760</name>
</gene>
<dbReference type="Gene3D" id="1.10.10.10">
    <property type="entry name" value="Winged helix-like DNA-binding domain superfamily/Winged helix DNA-binding domain"/>
    <property type="match status" value="1"/>
</dbReference>
<dbReference type="InterPro" id="IPR000835">
    <property type="entry name" value="HTH_MarR-typ"/>
</dbReference>
<proteinExistence type="predicted"/>
<dbReference type="SMART" id="SM00347">
    <property type="entry name" value="HTH_MARR"/>
    <property type="match status" value="1"/>
</dbReference>
<accession>A0ABV5MXN6</accession>
<evidence type="ECO:0000259" key="1">
    <source>
        <dbReference type="PROSITE" id="PS50995"/>
    </source>
</evidence>
<reference evidence="2 3" key="1">
    <citation type="submission" date="2024-09" db="EMBL/GenBank/DDBJ databases">
        <authorList>
            <person name="Sun Q."/>
            <person name="Mori K."/>
        </authorList>
    </citation>
    <scope>NUCLEOTIDE SEQUENCE [LARGE SCALE GENOMIC DNA]</scope>
    <source>
        <strain evidence="2 3">JCM 6917</strain>
    </source>
</reference>
<evidence type="ECO:0000313" key="2">
    <source>
        <dbReference type="EMBL" id="MFB9462793.1"/>
    </source>
</evidence>
<dbReference type="SUPFAM" id="SSF46785">
    <property type="entry name" value="Winged helix' DNA-binding domain"/>
    <property type="match status" value="1"/>
</dbReference>
<sequence length="164" mass="18208">MPDSDHHSTQSTAGTPGRLDATSLMVDAVFRMERAVVRLQNQRLSAWNMTLSGYAALRVLAERPELSLAQLARRCHVRPQTMARIVTALEERGFMARSPHPESQRAISLMVTPEGRTVLDEMTRAVNEIQTDLAQVLPPDQAELLNTALRSCAAVLETQLRHLA</sequence>